<comment type="caution">
    <text evidence="1">The sequence shown here is derived from an EMBL/GenBank/DDBJ whole genome shotgun (WGS) entry which is preliminary data.</text>
</comment>
<keyword evidence="2" id="KW-1185">Reference proteome</keyword>
<dbReference type="EMBL" id="MU970077">
    <property type="protein sequence ID" value="KAK9322417.1"/>
    <property type="molecule type" value="Genomic_DNA"/>
</dbReference>
<gene>
    <name evidence="1" type="ORF">V1517DRAFT_323412</name>
</gene>
<evidence type="ECO:0000313" key="2">
    <source>
        <dbReference type="Proteomes" id="UP001489719"/>
    </source>
</evidence>
<accession>A0ACC3TNE5</accession>
<evidence type="ECO:0000313" key="1">
    <source>
        <dbReference type="EMBL" id="KAK9322417.1"/>
    </source>
</evidence>
<sequence length="365" mass="40619">MVPAPPSSMPLPLQSASMLPRYNNIFPGLATSAHSAQMGGFAQGIAPPPLTGATGVHQGGPSLQQQQQQQHNVQTAVQNPQLQQQQAHGLQPALQQAMASPQVQNAMGGALIREVWQTNFEQEMHVLRELVERYNYISLETEFPGIVARPIGSFKTTTDYHYQTLRCNVDLLHAIQLGVTFADEHGNHPEGLPSTWQFNFKFNLSEEMYSSDSIDILTKSGVDFKKHEEYGIDASTFAELFISSGLVLEDGVKWISYHSGYDFGYLISMMMNTPLPEEEEEFLSLVKLFFPSLYDVKYIMRSATTKNLKGGLQELADDLRIARVGPAHHAGSEALLTNSCFFELQKYIQDAPEESYQGMIWGLVS</sequence>
<protein>
    <submittedName>
        <fullName evidence="1">Ribonuclease H-like domain-containing protein</fullName>
    </submittedName>
</protein>
<reference evidence="2" key="1">
    <citation type="journal article" date="2024" name="Front. Bioeng. Biotechnol.">
        <title>Genome-scale model development and genomic sequencing of the oleaginous clade Lipomyces.</title>
        <authorList>
            <person name="Czajka J.J."/>
            <person name="Han Y."/>
            <person name="Kim J."/>
            <person name="Mondo S.J."/>
            <person name="Hofstad B.A."/>
            <person name="Robles A."/>
            <person name="Haridas S."/>
            <person name="Riley R."/>
            <person name="LaButti K."/>
            <person name="Pangilinan J."/>
            <person name="Andreopoulos W."/>
            <person name="Lipzen A."/>
            <person name="Yan J."/>
            <person name="Wang M."/>
            <person name="Ng V."/>
            <person name="Grigoriev I.V."/>
            <person name="Spatafora J.W."/>
            <person name="Magnuson J.K."/>
            <person name="Baker S.E."/>
            <person name="Pomraning K.R."/>
        </authorList>
    </citation>
    <scope>NUCLEOTIDE SEQUENCE [LARGE SCALE GENOMIC DNA]</scope>
    <source>
        <strain evidence="2">CBS 10300</strain>
    </source>
</reference>
<dbReference type="Proteomes" id="UP001489719">
    <property type="component" value="Unassembled WGS sequence"/>
</dbReference>
<organism evidence="1 2">
    <name type="scientific">Lipomyces orientalis</name>
    <dbReference type="NCBI Taxonomy" id="1233043"/>
    <lineage>
        <taxon>Eukaryota</taxon>
        <taxon>Fungi</taxon>
        <taxon>Dikarya</taxon>
        <taxon>Ascomycota</taxon>
        <taxon>Saccharomycotina</taxon>
        <taxon>Lipomycetes</taxon>
        <taxon>Lipomycetales</taxon>
        <taxon>Lipomycetaceae</taxon>
        <taxon>Lipomyces</taxon>
    </lineage>
</organism>
<proteinExistence type="predicted"/>
<name>A0ACC3TNE5_9ASCO</name>